<evidence type="ECO:0008006" key="5">
    <source>
        <dbReference type="Google" id="ProtNLM"/>
    </source>
</evidence>
<dbReference type="Proteomes" id="UP001457282">
    <property type="component" value="Unassembled WGS sequence"/>
</dbReference>
<dbReference type="InterPro" id="IPR011990">
    <property type="entry name" value="TPR-like_helical_dom_sf"/>
</dbReference>
<evidence type="ECO:0000256" key="1">
    <source>
        <dbReference type="ARBA" id="ARBA00022737"/>
    </source>
</evidence>
<dbReference type="GO" id="GO:0003723">
    <property type="term" value="F:RNA binding"/>
    <property type="evidence" value="ECO:0007669"/>
    <property type="project" value="InterPro"/>
</dbReference>
<dbReference type="AlphaFoldDB" id="A0AAW1X1E7"/>
<dbReference type="InterPro" id="IPR046960">
    <property type="entry name" value="PPR_At4g14850-like_plant"/>
</dbReference>
<reference evidence="3 4" key="1">
    <citation type="journal article" date="2023" name="G3 (Bethesda)">
        <title>A chromosome-length genome assembly and annotation of blackberry (Rubus argutus, cv. 'Hillquist').</title>
        <authorList>
            <person name="Bruna T."/>
            <person name="Aryal R."/>
            <person name="Dudchenko O."/>
            <person name="Sargent D.J."/>
            <person name="Mead D."/>
            <person name="Buti M."/>
            <person name="Cavallini A."/>
            <person name="Hytonen T."/>
            <person name="Andres J."/>
            <person name="Pham M."/>
            <person name="Weisz D."/>
            <person name="Mascagni F."/>
            <person name="Usai G."/>
            <person name="Natali L."/>
            <person name="Bassil N."/>
            <person name="Fernandez G.E."/>
            <person name="Lomsadze A."/>
            <person name="Armour M."/>
            <person name="Olukolu B."/>
            <person name="Poorten T."/>
            <person name="Britton C."/>
            <person name="Davik J."/>
            <person name="Ashrafi H."/>
            <person name="Aiden E.L."/>
            <person name="Borodovsky M."/>
            <person name="Worthington M."/>
        </authorList>
    </citation>
    <scope>NUCLEOTIDE SEQUENCE [LARGE SCALE GENOMIC DNA]</scope>
    <source>
        <strain evidence="3">PI 553951</strain>
    </source>
</reference>
<keyword evidence="1" id="KW-0677">Repeat</keyword>
<dbReference type="GO" id="GO:0009451">
    <property type="term" value="P:RNA modification"/>
    <property type="evidence" value="ECO:0007669"/>
    <property type="project" value="InterPro"/>
</dbReference>
<sequence>MYRRMLCPIYRHFLHFAPQRPKSIHTNCNYFLNLEAALASQFDAMLQSCSDHSLIKQGRQVHSHAICSGLVRHSLVGTKLLGMYFHCASVVDAKNTFYQLDLQCAFPWNCMIRGFSIMGRFDFALLFYFKMLGAGVSPDKYIFRV</sequence>
<comment type="caution">
    <text evidence="3">The sequence shown here is derived from an EMBL/GenBank/DDBJ whole genome shotgun (WGS) entry which is preliminary data.</text>
</comment>
<evidence type="ECO:0000256" key="2">
    <source>
        <dbReference type="PROSITE-ProRule" id="PRU00708"/>
    </source>
</evidence>
<accession>A0AAW1X1E7</accession>
<keyword evidence="4" id="KW-1185">Reference proteome</keyword>
<protein>
    <recommendedName>
        <fullName evidence="5">Pentatricopeptide repeat-containing protein</fullName>
    </recommendedName>
</protein>
<dbReference type="Pfam" id="PF01535">
    <property type="entry name" value="PPR"/>
    <property type="match status" value="1"/>
</dbReference>
<dbReference type="NCBIfam" id="TIGR00756">
    <property type="entry name" value="PPR"/>
    <property type="match status" value="1"/>
</dbReference>
<dbReference type="EMBL" id="JBEDUW010000005">
    <property type="protein sequence ID" value="KAK9929430.1"/>
    <property type="molecule type" value="Genomic_DNA"/>
</dbReference>
<organism evidence="3 4">
    <name type="scientific">Rubus argutus</name>
    <name type="common">Southern blackberry</name>
    <dbReference type="NCBI Taxonomy" id="59490"/>
    <lineage>
        <taxon>Eukaryota</taxon>
        <taxon>Viridiplantae</taxon>
        <taxon>Streptophyta</taxon>
        <taxon>Embryophyta</taxon>
        <taxon>Tracheophyta</taxon>
        <taxon>Spermatophyta</taxon>
        <taxon>Magnoliopsida</taxon>
        <taxon>eudicotyledons</taxon>
        <taxon>Gunneridae</taxon>
        <taxon>Pentapetalae</taxon>
        <taxon>rosids</taxon>
        <taxon>fabids</taxon>
        <taxon>Rosales</taxon>
        <taxon>Rosaceae</taxon>
        <taxon>Rosoideae</taxon>
        <taxon>Rosoideae incertae sedis</taxon>
        <taxon>Rubus</taxon>
    </lineage>
</organism>
<feature type="repeat" description="PPR" evidence="2">
    <location>
        <begin position="104"/>
        <end position="138"/>
    </location>
</feature>
<evidence type="ECO:0000313" key="4">
    <source>
        <dbReference type="Proteomes" id="UP001457282"/>
    </source>
</evidence>
<dbReference type="PROSITE" id="PS51375">
    <property type="entry name" value="PPR"/>
    <property type="match status" value="1"/>
</dbReference>
<proteinExistence type="predicted"/>
<evidence type="ECO:0000313" key="3">
    <source>
        <dbReference type="EMBL" id="KAK9929430.1"/>
    </source>
</evidence>
<dbReference type="Gene3D" id="1.25.40.10">
    <property type="entry name" value="Tetratricopeptide repeat domain"/>
    <property type="match status" value="1"/>
</dbReference>
<dbReference type="InterPro" id="IPR002885">
    <property type="entry name" value="PPR_rpt"/>
</dbReference>
<name>A0AAW1X1E7_RUBAR</name>
<dbReference type="PANTHER" id="PTHR47926">
    <property type="entry name" value="PENTATRICOPEPTIDE REPEAT-CONTAINING PROTEIN"/>
    <property type="match status" value="1"/>
</dbReference>
<gene>
    <name evidence="3" type="ORF">M0R45_026530</name>
</gene>